<gene>
    <name evidence="2" type="ORF">JCM31447_03110</name>
</gene>
<dbReference type="InterPro" id="IPR009875">
    <property type="entry name" value="PilZ_domain"/>
</dbReference>
<evidence type="ECO:0000313" key="2">
    <source>
        <dbReference type="EMBL" id="BBH51886.1"/>
    </source>
</evidence>
<name>A0A4P2VGJ2_FLUSA</name>
<sequence>MTDSSGVENRAHQRFTSKAIVQIIADEDTSAVMGTINNISAGGVSLNLEVDNIKRGYKVGCFVTFEMPVRMFGIDSEDKLTLKAEIKRATNLGKTISCQFQNLKDSEIAVLNKGLRILEVVNKISTKKAQQN</sequence>
<evidence type="ECO:0000259" key="1">
    <source>
        <dbReference type="Pfam" id="PF07238"/>
    </source>
</evidence>
<dbReference type="GO" id="GO:0035438">
    <property type="term" value="F:cyclic-di-GMP binding"/>
    <property type="evidence" value="ECO:0007669"/>
    <property type="project" value="InterPro"/>
</dbReference>
<dbReference type="AlphaFoldDB" id="A0A4P2VGJ2"/>
<dbReference type="Pfam" id="PF07238">
    <property type="entry name" value="PilZ"/>
    <property type="match status" value="1"/>
</dbReference>
<dbReference type="KEGG" id="sbf:JCM31447_03110"/>
<dbReference type="OrthoDB" id="5294546at2"/>
<dbReference type="Gene3D" id="2.40.10.220">
    <property type="entry name" value="predicted glycosyltransferase like domains"/>
    <property type="match status" value="1"/>
</dbReference>
<accession>A0A4P2VGJ2</accession>
<protein>
    <recommendedName>
        <fullName evidence="1">PilZ domain-containing protein</fullName>
    </recommendedName>
</protein>
<evidence type="ECO:0000313" key="3">
    <source>
        <dbReference type="Proteomes" id="UP000291236"/>
    </source>
</evidence>
<proteinExistence type="predicted"/>
<organism evidence="2 3">
    <name type="scientific">Fluviispira sanaruensis</name>
    <dbReference type="NCBI Taxonomy" id="2493639"/>
    <lineage>
        <taxon>Bacteria</taxon>
        <taxon>Pseudomonadati</taxon>
        <taxon>Bdellovibrionota</taxon>
        <taxon>Oligoflexia</taxon>
        <taxon>Silvanigrellales</taxon>
        <taxon>Silvanigrellaceae</taxon>
        <taxon>Fluviispira</taxon>
    </lineage>
</organism>
<keyword evidence="3" id="KW-1185">Reference proteome</keyword>
<feature type="domain" description="PilZ" evidence="1">
    <location>
        <begin position="8"/>
        <end position="111"/>
    </location>
</feature>
<dbReference type="Proteomes" id="UP000291236">
    <property type="component" value="Chromosome"/>
</dbReference>
<reference evidence="2 3" key="1">
    <citation type="submission" date="2018-12" db="EMBL/GenBank/DDBJ databases">
        <title>Rubrispira sanarue gen. nov., sp., nov., a member of the order Silvanigrellales, isolated from a brackish lake in Hamamatsu Japan.</title>
        <authorList>
            <person name="Maejima Y."/>
            <person name="Iino T."/>
            <person name="Muraguchi Y."/>
            <person name="Fukuda K."/>
            <person name="Nojiri H."/>
            <person name="Ohkuma M."/>
            <person name="Moriuchi R."/>
            <person name="Dohra H."/>
            <person name="Kimbara K."/>
            <person name="Shintani M."/>
        </authorList>
    </citation>
    <scope>NUCLEOTIDE SEQUENCE [LARGE SCALE GENOMIC DNA]</scope>
    <source>
        <strain evidence="2 3">RF1110005</strain>
    </source>
</reference>
<dbReference type="RefSeq" id="WP_130605848.1">
    <property type="nucleotide sequence ID" value="NZ_AP019368.1"/>
</dbReference>
<dbReference type="EMBL" id="AP019368">
    <property type="protein sequence ID" value="BBH51886.1"/>
    <property type="molecule type" value="Genomic_DNA"/>
</dbReference>